<accession>A0A1X7NYZ0</accession>
<evidence type="ECO:0000313" key="2">
    <source>
        <dbReference type="EMBL" id="SMH43528.1"/>
    </source>
</evidence>
<dbReference type="AlphaFoldDB" id="A0A1X7NYZ0"/>
<dbReference type="CDD" id="cd16936">
    <property type="entry name" value="HATPase_RsbW-like"/>
    <property type="match status" value="1"/>
</dbReference>
<dbReference type="GO" id="GO:0016301">
    <property type="term" value="F:kinase activity"/>
    <property type="evidence" value="ECO:0007669"/>
    <property type="project" value="UniProtKB-KW"/>
</dbReference>
<evidence type="ECO:0000259" key="1">
    <source>
        <dbReference type="Pfam" id="PF13581"/>
    </source>
</evidence>
<sequence length="137" mass="15370">MTERTLLFRSPPETVDVVHAALESLWDERSDIDEMDRMMFETALIELTANVIQHGSSSTTIVCRLEIVADDLQLRAELVDTADPPGIDTGPREMPDEFAESGRGIAFIQALVTAFDYERAEGRNVWTLSKDRSPRDS</sequence>
<dbReference type="InterPro" id="IPR003594">
    <property type="entry name" value="HATPase_dom"/>
</dbReference>
<organism evidence="2 3">
    <name type="scientific">Rathayibacter oskolensis</name>
    <dbReference type="NCBI Taxonomy" id="1891671"/>
    <lineage>
        <taxon>Bacteria</taxon>
        <taxon>Bacillati</taxon>
        <taxon>Actinomycetota</taxon>
        <taxon>Actinomycetes</taxon>
        <taxon>Micrococcales</taxon>
        <taxon>Microbacteriaceae</taxon>
        <taxon>Rathayibacter</taxon>
    </lineage>
</organism>
<name>A0A1X7NYZ0_9MICO</name>
<dbReference type="EMBL" id="FXBM01000002">
    <property type="protein sequence ID" value="SMH43528.1"/>
    <property type="molecule type" value="Genomic_DNA"/>
</dbReference>
<keyword evidence="2" id="KW-0808">Transferase</keyword>
<keyword evidence="2" id="KW-0418">Kinase</keyword>
<protein>
    <submittedName>
        <fullName evidence="2">Serine/threonine-protein kinase RsbW</fullName>
    </submittedName>
</protein>
<dbReference type="RefSeq" id="WP_085476647.1">
    <property type="nucleotide sequence ID" value="NZ_FXBM01000002.1"/>
</dbReference>
<dbReference type="Gene3D" id="3.30.565.10">
    <property type="entry name" value="Histidine kinase-like ATPase, C-terminal domain"/>
    <property type="match status" value="1"/>
</dbReference>
<proteinExistence type="predicted"/>
<keyword evidence="3" id="KW-1185">Reference proteome</keyword>
<gene>
    <name evidence="2" type="ORF">SAMN06295885_2202</name>
</gene>
<dbReference type="Proteomes" id="UP000193711">
    <property type="component" value="Unassembled WGS sequence"/>
</dbReference>
<reference evidence="3" key="1">
    <citation type="submission" date="2017-04" db="EMBL/GenBank/DDBJ databases">
        <authorList>
            <person name="Varghese N."/>
            <person name="Submissions S."/>
        </authorList>
    </citation>
    <scope>NUCLEOTIDE SEQUENCE [LARGE SCALE GENOMIC DNA]</scope>
    <source>
        <strain evidence="3">VKM Ac-2121</strain>
    </source>
</reference>
<dbReference type="OrthoDB" id="159434at2"/>
<dbReference type="InterPro" id="IPR036890">
    <property type="entry name" value="HATPase_C_sf"/>
</dbReference>
<feature type="domain" description="Histidine kinase/HSP90-like ATPase" evidence="1">
    <location>
        <begin position="9"/>
        <end position="129"/>
    </location>
</feature>
<evidence type="ECO:0000313" key="3">
    <source>
        <dbReference type="Proteomes" id="UP000193711"/>
    </source>
</evidence>
<dbReference type="Pfam" id="PF13581">
    <property type="entry name" value="HATPase_c_2"/>
    <property type="match status" value="1"/>
</dbReference>
<dbReference type="STRING" id="1891671.SAMN06295885_2202"/>